<dbReference type="RefSeq" id="WP_206586962.1">
    <property type="nucleotide sequence ID" value="NZ_JAFKCU010000003.1"/>
</dbReference>
<proteinExistence type="predicted"/>
<dbReference type="InterPro" id="IPR029058">
    <property type="entry name" value="AB_hydrolase_fold"/>
</dbReference>
<dbReference type="Gene3D" id="3.40.50.1820">
    <property type="entry name" value="alpha/beta hydrolase"/>
    <property type="match status" value="1"/>
</dbReference>
<protein>
    <recommendedName>
        <fullName evidence="3">Alpha/beta hydrolase family protein</fullName>
    </recommendedName>
</protein>
<sequence length="311" mass="35560">MRLAILSFLFVSFSISVLGQEIEYTFSTPGDSTKNYYVTIHPKDEVKGALILLPGFGELPKQTLLDSEIYKHASEAGYMTIIPALGDWSFFYIDEPSHQKLDQFIDEVFKKYNLKESSFFIGGFSLGGTMAIQYAQSANSENSIQKKPQAVFAIDPPLDIERLYNCMVTTNRPAKNPVSIQEDEYVTDRIQQEFGTNPQANPEFFWKVSPYAESDPEHRSLKSLVNVPIRIYNEPDINWYIENRNIDFNCINAIDSAAMINWLKFLGNSNAELILTKDQGYRISRKMRHPHSWTIADGNELVSWLIKQKAD</sequence>
<dbReference type="SUPFAM" id="SSF53474">
    <property type="entry name" value="alpha/beta-Hydrolases"/>
    <property type="match status" value="1"/>
</dbReference>
<evidence type="ECO:0000313" key="2">
    <source>
        <dbReference type="Proteomes" id="UP000664480"/>
    </source>
</evidence>
<comment type="caution">
    <text evidence="1">The sequence shown here is derived from an EMBL/GenBank/DDBJ whole genome shotgun (WGS) entry which is preliminary data.</text>
</comment>
<gene>
    <name evidence="1" type="ORF">J0A69_12605</name>
</gene>
<dbReference type="EMBL" id="JAFKCU010000003">
    <property type="protein sequence ID" value="MBN7816281.1"/>
    <property type="molecule type" value="Genomic_DNA"/>
</dbReference>
<evidence type="ECO:0008006" key="3">
    <source>
        <dbReference type="Google" id="ProtNLM"/>
    </source>
</evidence>
<keyword evidence="2" id="KW-1185">Reference proteome</keyword>
<name>A0ABS3CIE7_9BACT</name>
<accession>A0ABS3CIE7</accession>
<evidence type="ECO:0000313" key="1">
    <source>
        <dbReference type="EMBL" id="MBN7816281.1"/>
    </source>
</evidence>
<dbReference type="Proteomes" id="UP000664480">
    <property type="component" value="Unassembled WGS sequence"/>
</dbReference>
<reference evidence="1 2" key="1">
    <citation type="submission" date="2021-03" db="EMBL/GenBank/DDBJ databases">
        <title>novel species isolated from a fishpond in China.</title>
        <authorList>
            <person name="Lu H."/>
            <person name="Cai Z."/>
        </authorList>
    </citation>
    <scope>NUCLEOTIDE SEQUENCE [LARGE SCALE GENOMIC DNA]</scope>
    <source>
        <strain evidence="1 2">YJ13C</strain>
    </source>
</reference>
<organism evidence="1 2">
    <name type="scientific">Algoriphagus pacificus</name>
    <dbReference type="NCBI Taxonomy" id="2811234"/>
    <lineage>
        <taxon>Bacteria</taxon>
        <taxon>Pseudomonadati</taxon>
        <taxon>Bacteroidota</taxon>
        <taxon>Cytophagia</taxon>
        <taxon>Cytophagales</taxon>
        <taxon>Cyclobacteriaceae</taxon>
        <taxon>Algoriphagus</taxon>
    </lineage>
</organism>